<dbReference type="GO" id="GO:0004518">
    <property type="term" value="F:nuclease activity"/>
    <property type="evidence" value="ECO:0007669"/>
    <property type="project" value="UniProtKB-KW"/>
</dbReference>
<comment type="cofactor">
    <cofactor evidence="1">
        <name>a divalent metal cation</name>
        <dbReference type="ChEBI" id="CHEBI:60240"/>
    </cofactor>
</comment>
<dbReference type="Proteomes" id="UP001159428">
    <property type="component" value="Unassembled WGS sequence"/>
</dbReference>
<evidence type="ECO:0000313" key="9">
    <source>
        <dbReference type="EMBL" id="CAH3156151.1"/>
    </source>
</evidence>
<dbReference type="GO" id="GO:0005634">
    <property type="term" value="C:nucleus"/>
    <property type="evidence" value="ECO:0007669"/>
    <property type="project" value="UniProtKB-SubCell"/>
</dbReference>
<gene>
    <name evidence="9" type="ORF">PMEA_00029451</name>
</gene>
<dbReference type="InterPro" id="IPR045249">
    <property type="entry name" value="HARBI1-like"/>
</dbReference>
<dbReference type="GO" id="GO:0016787">
    <property type="term" value="F:hydrolase activity"/>
    <property type="evidence" value="ECO:0007669"/>
    <property type="project" value="UniProtKB-KW"/>
</dbReference>
<evidence type="ECO:0000256" key="4">
    <source>
        <dbReference type="ARBA" id="ARBA00022722"/>
    </source>
</evidence>
<proteinExistence type="inferred from homology"/>
<dbReference type="GO" id="GO:0046872">
    <property type="term" value="F:metal ion binding"/>
    <property type="evidence" value="ECO:0007669"/>
    <property type="project" value="UniProtKB-KW"/>
</dbReference>
<keyword evidence="4" id="KW-0540">Nuclease</keyword>
<dbReference type="Pfam" id="PF13359">
    <property type="entry name" value="DDE_Tnp_4"/>
    <property type="match status" value="1"/>
</dbReference>
<comment type="similarity">
    <text evidence="3">Belongs to the HARBI1 family.</text>
</comment>
<dbReference type="AlphaFoldDB" id="A0AAU9XQT7"/>
<evidence type="ECO:0000256" key="3">
    <source>
        <dbReference type="ARBA" id="ARBA00006958"/>
    </source>
</evidence>
<dbReference type="PANTHER" id="PTHR22930">
    <property type="match status" value="1"/>
</dbReference>
<dbReference type="InterPro" id="IPR027806">
    <property type="entry name" value="HARBI1_dom"/>
</dbReference>
<keyword evidence="5" id="KW-0479">Metal-binding</keyword>
<keyword evidence="10" id="KW-1185">Reference proteome</keyword>
<evidence type="ECO:0000256" key="5">
    <source>
        <dbReference type="ARBA" id="ARBA00022723"/>
    </source>
</evidence>
<keyword evidence="6" id="KW-0378">Hydrolase</keyword>
<comment type="caution">
    <text evidence="9">The sequence shown here is derived from an EMBL/GenBank/DDBJ whole genome shotgun (WGS) entry which is preliminary data.</text>
</comment>
<name>A0AAU9XQT7_9CNID</name>
<evidence type="ECO:0000313" key="10">
    <source>
        <dbReference type="Proteomes" id="UP001159428"/>
    </source>
</evidence>
<dbReference type="PANTHER" id="PTHR22930:SF85">
    <property type="entry name" value="GH03217P-RELATED"/>
    <property type="match status" value="1"/>
</dbReference>
<feature type="domain" description="DDE Tnp4" evidence="8">
    <location>
        <begin position="105"/>
        <end position="232"/>
    </location>
</feature>
<comment type="subcellular location">
    <subcellularLocation>
        <location evidence="2">Nucleus</location>
    </subcellularLocation>
</comment>
<evidence type="ECO:0000256" key="7">
    <source>
        <dbReference type="ARBA" id="ARBA00023242"/>
    </source>
</evidence>
<evidence type="ECO:0000256" key="1">
    <source>
        <dbReference type="ARBA" id="ARBA00001968"/>
    </source>
</evidence>
<evidence type="ECO:0000259" key="8">
    <source>
        <dbReference type="Pfam" id="PF13359"/>
    </source>
</evidence>
<keyword evidence="7" id="KW-0539">Nucleus</keyword>
<evidence type="ECO:0000256" key="6">
    <source>
        <dbReference type="ARBA" id="ARBA00022801"/>
    </source>
</evidence>
<accession>A0AAU9XQT7</accession>
<sequence>MAKKDIRLRQSIPVHKRLAVTSWRLATGDTYRSTGLQFGIGRCTAMLINKDFCNANAKRAKEFIKLPETEQEVLQSIRLFTNKSPFPQVVGAIDGCHIALKTVPQDYSVVIQGVADASFRFLDISAGSPGSIHDARVLRLSNLHREIEQGNWLNGPTKQISGSEIRPLLPFKQTRTLSERQLRFNRALSQARVVIEQAYGILKGQWRCLYKAMVEKTSRVAITILACCVLHNICVDVGDPSPIDIGR</sequence>
<organism evidence="9 10">
    <name type="scientific">Pocillopora meandrina</name>
    <dbReference type="NCBI Taxonomy" id="46732"/>
    <lineage>
        <taxon>Eukaryota</taxon>
        <taxon>Metazoa</taxon>
        <taxon>Cnidaria</taxon>
        <taxon>Anthozoa</taxon>
        <taxon>Hexacorallia</taxon>
        <taxon>Scleractinia</taxon>
        <taxon>Astrocoeniina</taxon>
        <taxon>Pocilloporidae</taxon>
        <taxon>Pocillopora</taxon>
    </lineage>
</organism>
<reference evidence="9 10" key="1">
    <citation type="submission" date="2022-05" db="EMBL/GenBank/DDBJ databases">
        <authorList>
            <consortium name="Genoscope - CEA"/>
            <person name="William W."/>
        </authorList>
    </citation>
    <scope>NUCLEOTIDE SEQUENCE [LARGE SCALE GENOMIC DNA]</scope>
</reference>
<dbReference type="EMBL" id="CALNXJ010000060">
    <property type="protein sequence ID" value="CAH3156151.1"/>
    <property type="molecule type" value="Genomic_DNA"/>
</dbReference>
<protein>
    <recommendedName>
        <fullName evidence="8">DDE Tnp4 domain-containing protein</fullName>
    </recommendedName>
</protein>
<evidence type="ECO:0000256" key="2">
    <source>
        <dbReference type="ARBA" id="ARBA00004123"/>
    </source>
</evidence>